<dbReference type="PANTHER" id="PTHR33353:SF10">
    <property type="entry name" value="ENDO-BETA-1,4-GLUCANASE D"/>
    <property type="match status" value="1"/>
</dbReference>
<evidence type="ECO:0000256" key="2">
    <source>
        <dbReference type="ARBA" id="ARBA00004613"/>
    </source>
</evidence>
<keyword evidence="10" id="KW-1015">Disulfide bond</keyword>
<comment type="cofactor">
    <cofactor evidence="1">
        <name>Cu(2+)</name>
        <dbReference type="ChEBI" id="CHEBI:29036"/>
    </cofactor>
</comment>
<evidence type="ECO:0000256" key="8">
    <source>
        <dbReference type="ARBA" id="ARBA00023008"/>
    </source>
</evidence>
<comment type="catalytic activity">
    <reaction evidence="14">
        <text>[(1-&gt;4)-beta-D-glucosyl]n+m + reduced acceptor + O2 = 4-dehydro-beta-D-glucosyl-[(1-&gt;4)-beta-D-glucosyl]n-1 + [(1-&gt;4)-beta-D-glucosyl]m + acceptor + H2O.</text>
        <dbReference type="EC" id="1.14.99.56"/>
    </reaction>
</comment>
<comment type="similarity">
    <text evidence="13">Belongs to the polysaccharide monooxygenase AA9 family.</text>
</comment>
<evidence type="ECO:0000256" key="3">
    <source>
        <dbReference type="ARBA" id="ARBA00022525"/>
    </source>
</evidence>
<sequence length="256" mass="27942">MTISLQQLTVLAIAGFHQANAHYGFPYTVLDGVISKRWEYIRYVQALSRKSTSSVSKSHSASTTSLFAPNWDYSGESAMCGPNATLPLFPVKTLKVAAGSTIGFASAGQWREPPLDESQYFGDFNPSFYMYHSGPASAWLSKAPSNVDLNNYTGNGDWFKIDVKPASDGLHWDYNSSARINIMNFTIPAATPPGNYLLRAEHLNMENGGFYMTTEMYQACAHVEITGSGTGTPGPVTHFPGAFDAKDPGRVNLWTS</sequence>
<organism evidence="17 18">
    <name type="scientific">Lophiostoma macrostomum CBS 122681</name>
    <dbReference type="NCBI Taxonomy" id="1314788"/>
    <lineage>
        <taxon>Eukaryota</taxon>
        <taxon>Fungi</taxon>
        <taxon>Dikarya</taxon>
        <taxon>Ascomycota</taxon>
        <taxon>Pezizomycotina</taxon>
        <taxon>Dothideomycetes</taxon>
        <taxon>Pleosporomycetidae</taxon>
        <taxon>Pleosporales</taxon>
        <taxon>Lophiostomataceae</taxon>
        <taxon>Lophiostoma</taxon>
    </lineage>
</organism>
<keyword evidence="9 17" id="KW-0503">Monooxygenase</keyword>
<evidence type="ECO:0000256" key="14">
    <source>
        <dbReference type="ARBA" id="ARBA00045077"/>
    </source>
</evidence>
<evidence type="ECO:0000256" key="4">
    <source>
        <dbReference type="ARBA" id="ARBA00022723"/>
    </source>
</evidence>
<evidence type="ECO:0000256" key="13">
    <source>
        <dbReference type="ARBA" id="ARBA00044502"/>
    </source>
</evidence>
<keyword evidence="8" id="KW-0186">Copper</keyword>
<dbReference type="AlphaFoldDB" id="A0A6A6TDG8"/>
<evidence type="ECO:0000256" key="7">
    <source>
        <dbReference type="ARBA" id="ARBA00023002"/>
    </source>
</evidence>
<evidence type="ECO:0000256" key="10">
    <source>
        <dbReference type="ARBA" id="ARBA00023157"/>
    </source>
</evidence>
<dbReference type="GO" id="GO:0005576">
    <property type="term" value="C:extracellular region"/>
    <property type="evidence" value="ECO:0007669"/>
    <property type="project" value="UniProtKB-SubCell"/>
</dbReference>
<evidence type="ECO:0000313" key="18">
    <source>
        <dbReference type="Proteomes" id="UP000799324"/>
    </source>
</evidence>
<evidence type="ECO:0000256" key="15">
    <source>
        <dbReference type="ARBA" id="ARBA00047174"/>
    </source>
</evidence>
<evidence type="ECO:0000256" key="9">
    <source>
        <dbReference type="ARBA" id="ARBA00023033"/>
    </source>
</evidence>
<evidence type="ECO:0000256" key="11">
    <source>
        <dbReference type="ARBA" id="ARBA00023277"/>
    </source>
</evidence>
<evidence type="ECO:0000313" key="17">
    <source>
        <dbReference type="EMBL" id="KAF2656933.1"/>
    </source>
</evidence>
<name>A0A6A6TDG8_9PLEO</name>
<keyword evidence="4" id="KW-0479">Metal-binding</keyword>
<dbReference type="PANTHER" id="PTHR33353">
    <property type="entry name" value="PUTATIVE (AFU_ORTHOLOGUE AFUA_1G12560)-RELATED"/>
    <property type="match status" value="1"/>
</dbReference>
<evidence type="ECO:0000256" key="1">
    <source>
        <dbReference type="ARBA" id="ARBA00001973"/>
    </source>
</evidence>
<dbReference type="Proteomes" id="UP000799324">
    <property type="component" value="Unassembled WGS sequence"/>
</dbReference>
<dbReference type="InterPro" id="IPR049892">
    <property type="entry name" value="AA9"/>
</dbReference>
<dbReference type="OrthoDB" id="6038816at2759"/>
<dbReference type="EMBL" id="MU004331">
    <property type="protein sequence ID" value="KAF2656933.1"/>
    <property type="molecule type" value="Genomic_DNA"/>
</dbReference>
<comment type="subcellular location">
    <subcellularLocation>
        <location evidence="2">Secreted</location>
    </subcellularLocation>
</comment>
<protein>
    <recommendedName>
        <fullName evidence="15">lytic cellulose monooxygenase (C4-dehydrogenating)</fullName>
        <ecNumber evidence="15">1.14.99.56</ecNumber>
    </recommendedName>
</protein>
<keyword evidence="5" id="KW-0732">Signal</keyword>
<evidence type="ECO:0000259" key="16">
    <source>
        <dbReference type="Pfam" id="PF03443"/>
    </source>
</evidence>
<dbReference type="GO" id="GO:0046872">
    <property type="term" value="F:metal ion binding"/>
    <property type="evidence" value="ECO:0007669"/>
    <property type="project" value="UniProtKB-KW"/>
</dbReference>
<dbReference type="GO" id="GO:0004497">
    <property type="term" value="F:monooxygenase activity"/>
    <property type="evidence" value="ECO:0007669"/>
    <property type="project" value="UniProtKB-KW"/>
</dbReference>
<keyword evidence="7" id="KW-0560">Oxidoreductase</keyword>
<accession>A0A6A6TDG8</accession>
<keyword evidence="12" id="KW-0624">Polysaccharide degradation</keyword>
<dbReference type="InterPro" id="IPR005103">
    <property type="entry name" value="AA9_LPMO"/>
</dbReference>
<dbReference type="Pfam" id="PF03443">
    <property type="entry name" value="AA9"/>
    <property type="match status" value="1"/>
</dbReference>
<keyword evidence="6" id="KW-0136">Cellulose degradation</keyword>
<keyword evidence="18" id="KW-1185">Reference proteome</keyword>
<keyword evidence="11" id="KW-0119">Carbohydrate metabolism</keyword>
<evidence type="ECO:0000256" key="12">
    <source>
        <dbReference type="ARBA" id="ARBA00023326"/>
    </source>
</evidence>
<evidence type="ECO:0000256" key="6">
    <source>
        <dbReference type="ARBA" id="ARBA00023001"/>
    </source>
</evidence>
<dbReference type="GO" id="GO:0030245">
    <property type="term" value="P:cellulose catabolic process"/>
    <property type="evidence" value="ECO:0007669"/>
    <property type="project" value="UniProtKB-KW"/>
</dbReference>
<proteinExistence type="inferred from homology"/>
<dbReference type="EC" id="1.14.99.56" evidence="15"/>
<reference evidence="17" key="1">
    <citation type="journal article" date="2020" name="Stud. Mycol.">
        <title>101 Dothideomycetes genomes: a test case for predicting lifestyles and emergence of pathogens.</title>
        <authorList>
            <person name="Haridas S."/>
            <person name="Albert R."/>
            <person name="Binder M."/>
            <person name="Bloem J."/>
            <person name="Labutti K."/>
            <person name="Salamov A."/>
            <person name="Andreopoulos B."/>
            <person name="Baker S."/>
            <person name="Barry K."/>
            <person name="Bills G."/>
            <person name="Bluhm B."/>
            <person name="Cannon C."/>
            <person name="Castanera R."/>
            <person name="Culley D."/>
            <person name="Daum C."/>
            <person name="Ezra D."/>
            <person name="Gonzalez J."/>
            <person name="Henrissat B."/>
            <person name="Kuo A."/>
            <person name="Liang C."/>
            <person name="Lipzen A."/>
            <person name="Lutzoni F."/>
            <person name="Magnuson J."/>
            <person name="Mondo S."/>
            <person name="Nolan M."/>
            <person name="Ohm R."/>
            <person name="Pangilinan J."/>
            <person name="Park H.-J."/>
            <person name="Ramirez L."/>
            <person name="Alfaro M."/>
            <person name="Sun H."/>
            <person name="Tritt A."/>
            <person name="Yoshinaga Y."/>
            <person name="Zwiers L.-H."/>
            <person name="Turgeon B."/>
            <person name="Goodwin S."/>
            <person name="Spatafora J."/>
            <person name="Crous P."/>
            <person name="Grigoriev I."/>
        </authorList>
    </citation>
    <scope>NUCLEOTIDE SEQUENCE</scope>
    <source>
        <strain evidence="17">CBS 122681</strain>
    </source>
</reference>
<evidence type="ECO:0000256" key="5">
    <source>
        <dbReference type="ARBA" id="ARBA00022729"/>
    </source>
</evidence>
<keyword evidence="3" id="KW-0964">Secreted</keyword>
<gene>
    <name evidence="17" type="ORF">K491DRAFT_677712</name>
</gene>
<feature type="domain" description="Auxiliary Activity family 9 catalytic" evidence="16">
    <location>
        <begin position="22"/>
        <end position="253"/>
    </location>
</feature>
<dbReference type="Gene3D" id="2.70.50.70">
    <property type="match status" value="1"/>
</dbReference>